<evidence type="ECO:0000259" key="2">
    <source>
        <dbReference type="Pfam" id="PF00266"/>
    </source>
</evidence>
<dbReference type="Proteomes" id="UP000426027">
    <property type="component" value="Chromosome"/>
</dbReference>
<dbReference type="SUPFAM" id="SSF53383">
    <property type="entry name" value="PLP-dependent transferases"/>
    <property type="match status" value="1"/>
</dbReference>
<dbReference type="GO" id="GO:0008483">
    <property type="term" value="F:transaminase activity"/>
    <property type="evidence" value="ECO:0007669"/>
    <property type="project" value="UniProtKB-KW"/>
</dbReference>
<dbReference type="Gene3D" id="3.40.640.10">
    <property type="entry name" value="Type I PLP-dependent aspartate aminotransferase-like (Major domain)"/>
    <property type="match status" value="1"/>
</dbReference>
<dbReference type="InterPro" id="IPR000192">
    <property type="entry name" value="Aminotrans_V_dom"/>
</dbReference>
<feature type="domain" description="Aminotransferase class V" evidence="2">
    <location>
        <begin position="48"/>
        <end position="459"/>
    </location>
</feature>
<dbReference type="Gene3D" id="3.90.1150.10">
    <property type="entry name" value="Aspartate Aminotransferase, domain 1"/>
    <property type="match status" value="1"/>
</dbReference>
<keyword evidence="4" id="KW-1185">Reference proteome</keyword>
<evidence type="ECO:0000256" key="1">
    <source>
        <dbReference type="ARBA" id="ARBA00022898"/>
    </source>
</evidence>
<dbReference type="EMBL" id="CP046566">
    <property type="protein sequence ID" value="QGW27045.1"/>
    <property type="molecule type" value="Genomic_DNA"/>
</dbReference>
<sequence length="468" mass="52498">MIAQPTTAGLQQAQASFLQQYPEFSSTQLLDDMRGTEYNRLDAQGHLYLDYTGGNLYAASQVQRHLELLQQSVFGNPHSTNPTSQLAGKLIDETRQYIIDYFQAHDYHLVFTANASQALKIIGEGYPFHNNGHFLLLFDNHNSVNGIREYCKMKGASHTYSPVDIEDLRVNENQLQQYLEAHPDKTNKLFAFPAQSNVSGVQHSLEWIDKAHALGWDVLLDAAAFVPSNRLNLSVVKPEFVSMSFYKIFGYPTGLGALFVHKKVFDKLHKQWFAGGTVKFVSVSSDNFFLAENYERFEDGTLNYLGIPALKIGFEHIHHIGIDTIHNRVSMLTGWLLQQLQSLRHSNGEALVHVFGPKDTSARGGTIIFNVFDSAGVALPYLQVEADANRENISLRTGCFCNPGIDEINNCISTDELSAYFTSRSGGDFQDMITALGRMRGAIRISLGLASNFADVYRFVQFLKQYLK</sequence>
<keyword evidence="3" id="KW-0808">Transferase</keyword>
<organism evidence="3 4">
    <name type="scientific">Phnomibacter ginsenosidimutans</name>
    <dbReference type="NCBI Taxonomy" id="2676868"/>
    <lineage>
        <taxon>Bacteria</taxon>
        <taxon>Pseudomonadati</taxon>
        <taxon>Bacteroidota</taxon>
        <taxon>Chitinophagia</taxon>
        <taxon>Chitinophagales</taxon>
        <taxon>Chitinophagaceae</taxon>
        <taxon>Phnomibacter</taxon>
    </lineage>
</organism>
<evidence type="ECO:0000313" key="3">
    <source>
        <dbReference type="EMBL" id="QGW27045.1"/>
    </source>
</evidence>
<gene>
    <name evidence="3" type="ORF">GLV81_02030</name>
</gene>
<dbReference type="InterPro" id="IPR015422">
    <property type="entry name" value="PyrdxlP-dep_Trfase_small"/>
</dbReference>
<dbReference type="InterPro" id="IPR015421">
    <property type="entry name" value="PyrdxlP-dep_Trfase_major"/>
</dbReference>
<dbReference type="KEGG" id="fls:GLV81_02030"/>
<reference evidence="3 4" key="1">
    <citation type="submission" date="2019-11" db="EMBL/GenBank/DDBJ databases">
        <authorList>
            <person name="Im W.T."/>
        </authorList>
    </citation>
    <scope>NUCLEOTIDE SEQUENCE [LARGE SCALE GENOMIC DNA]</scope>
    <source>
        <strain evidence="3 4">SB-02</strain>
    </source>
</reference>
<dbReference type="Pfam" id="PF00266">
    <property type="entry name" value="Aminotran_5"/>
    <property type="match status" value="1"/>
</dbReference>
<dbReference type="PANTHER" id="PTHR14237:SF19">
    <property type="entry name" value="MITOCHONDRIAL AMIDOXIME REDUCING COMPONENT 1"/>
    <property type="match status" value="1"/>
</dbReference>
<proteinExistence type="predicted"/>
<evidence type="ECO:0000313" key="4">
    <source>
        <dbReference type="Proteomes" id="UP000426027"/>
    </source>
</evidence>
<keyword evidence="1" id="KW-0663">Pyridoxal phosphate</keyword>
<dbReference type="AlphaFoldDB" id="A0A6I6GF70"/>
<name>A0A6I6GF70_9BACT</name>
<dbReference type="RefSeq" id="WP_157476399.1">
    <property type="nucleotide sequence ID" value="NZ_CP046566.1"/>
</dbReference>
<accession>A0A6I6GF70</accession>
<keyword evidence="3" id="KW-0032">Aminotransferase</keyword>
<protein>
    <submittedName>
        <fullName evidence="3">Aminotransferase class V-fold PLP-dependent enzyme</fullName>
    </submittedName>
</protein>
<dbReference type="InterPro" id="IPR015424">
    <property type="entry name" value="PyrdxlP-dep_Trfase"/>
</dbReference>
<dbReference type="PANTHER" id="PTHR14237">
    <property type="entry name" value="MOLYBDOPTERIN COFACTOR SULFURASE MOSC"/>
    <property type="match status" value="1"/>
</dbReference>